<proteinExistence type="predicted"/>
<comment type="caution">
    <text evidence="1">The sequence shown here is derived from an EMBL/GenBank/DDBJ whole genome shotgun (WGS) entry which is preliminary data.</text>
</comment>
<reference evidence="1" key="1">
    <citation type="submission" date="2022-07" db="EMBL/GenBank/DDBJ databases">
        <title>Genome Sequence of Phlebia brevispora.</title>
        <authorList>
            <person name="Buettner E."/>
        </authorList>
    </citation>
    <scope>NUCLEOTIDE SEQUENCE</scope>
    <source>
        <strain evidence="1">MPL23</strain>
    </source>
</reference>
<name>A0ACC1TCB0_9APHY</name>
<dbReference type="EMBL" id="JANHOG010000145">
    <property type="protein sequence ID" value="KAJ3557608.1"/>
    <property type="molecule type" value="Genomic_DNA"/>
</dbReference>
<evidence type="ECO:0000313" key="2">
    <source>
        <dbReference type="Proteomes" id="UP001148662"/>
    </source>
</evidence>
<accession>A0ACC1TCB0</accession>
<protein>
    <submittedName>
        <fullName evidence="1">Uncharacterized protein</fullName>
    </submittedName>
</protein>
<dbReference type="Proteomes" id="UP001148662">
    <property type="component" value="Unassembled WGS sequence"/>
</dbReference>
<gene>
    <name evidence="1" type="ORF">NM688_g1387</name>
</gene>
<keyword evidence="2" id="KW-1185">Reference proteome</keyword>
<evidence type="ECO:0000313" key="1">
    <source>
        <dbReference type="EMBL" id="KAJ3557608.1"/>
    </source>
</evidence>
<organism evidence="1 2">
    <name type="scientific">Phlebia brevispora</name>
    <dbReference type="NCBI Taxonomy" id="194682"/>
    <lineage>
        <taxon>Eukaryota</taxon>
        <taxon>Fungi</taxon>
        <taxon>Dikarya</taxon>
        <taxon>Basidiomycota</taxon>
        <taxon>Agaricomycotina</taxon>
        <taxon>Agaricomycetes</taxon>
        <taxon>Polyporales</taxon>
        <taxon>Meruliaceae</taxon>
        <taxon>Phlebia</taxon>
    </lineage>
</organism>
<sequence length="1274" mass="136035">MIMSPSESSLAARIGPPSSPSQESRKPYYRNRVWKRETAEATAVPSGSSSLMDRIELDSKSLLRRVTTTFPETAAPASPKPSLADRITSPTEASEAALSLRSAEEGARGLQEGMLESKIDLAAQFIASAIREGGRSRSADRVEEPQSPASEASVDNLLASVRDVDTDEERPDSSNENTQTARDGNMPGAGVEATLRVNGADGVSEKESSIVTSSGEVDVRSGVTERQTSEVVNLPSNGDVPTGGEGPLNNNTGEGSSRTESSQTNPFQGPGGEPHTFGSTHGSGEGPSTILGTPLSLAGGHSENTLANSTPSCSGPSQRENTHPAVDQKVLDEARRLFVSMIVQNAQLRDPDADVETLKTKTMELVTDEECLEFVRLANAYKTQVKEKQEKPDEHDVGGESVQSAVAGEQDRAGLDIKGANGVKRQGGPLQDDLQRARKLWIQTIDESKEMTPFGIDHAHESTSTTSPGKEPSADVKTTPKAPRAMLAHSERYAAQDFLHFAQAVDRHSRSAQRNVQQEGYPRTARSPRAVRSPQSPRGLRSPASPRAIRPSASPRAVRSLSPRSTSSSLSPWPARSQTDAETHANGLQIDRTVEPSALTGSPASPPAPSIEPPAQLASVIGPIISPSPTKDESKPMEDVQEITQARKHLVLTPVGPEPQNAPSAEESAIMIEMSSDGPAKDVSEGHPREATETDKDHTSQQHTPMEVDEPLKTPEENTINPCIDQNLDHEVPIQTRGGEPPSVAASKEADTYNGSPQSMSGTLISGHISTPLPESSIPEPSTPADSTTLMQEPPSQPDSAATILVEESPASTDSAATTLVEESLTPSLEPVLGLWFVSMGRSLAAVYDIEFEVSEASAAAAKRWNERFKTSDSGAPYACITLHCLPVDAVAKVNAELDPNAAPATVVAALQSIPTQWPHPGKLILQLNDDSPVSRRYFPNELGPKDGPLDMSGHIIPGRNTLKVIQLADLSACVFVLYFLSNSPTSGFYMSSYFHIISLRGPASTATIRSVASSQHHEPTSALSLNVGMNDDEPPTVLAACILLLRVPASSNISCDNVYGPCLTFANIGMCICKVQVHIRMAAPVFTPPFFIFLLTVAACTLLILVTFSMPFIHDFYFVHSSINGGIKFGLWGWCFDSDGSCTMKQFGYHFDPELIPILTKLFILYPIAAGLTLLTALTLLPVLFTTGYRWYPFPLFAWMALLSFLTSGAALGVATAAWVIAVHRFHEAGNSANLVSGPCIWMSAGATAALLLVSINAANGIQNLETLTAILL</sequence>